<dbReference type="GO" id="GO:0046654">
    <property type="term" value="P:tetrahydrofolate biosynthetic process"/>
    <property type="evidence" value="ECO:0007669"/>
    <property type="project" value="UniProtKB-UniRule"/>
</dbReference>
<feature type="domain" description="Dihydroneopterin aldolase/epimerase" evidence="7">
    <location>
        <begin position="5"/>
        <end position="118"/>
    </location>
</feature>
<keyword evidence="5 6" id="KW-0456">Lyase</keyword>
<accession>A0A2S0N764</accession>
<evidence type="ECO:0000256" key="2">
    <source>
        <dbReference type="ARBA" id="ARBA00005013"/>
    </source>
</evidence>
<evidence type="ECO:0000256" key="4">
    <source>
        <dbReference type="ARBA" id="ARBA00022909"/>
    </source>
</evidence>
<dbReference type="GO" id="GO:0004150">
    <property type="term" value="F:dihydroneopterin aldolase activity"/>
    <property type="evidence" value="ECO:0007669"/>
    <property type="project" value="UniProtKB-UniRule"/>
</dbReference>
<gene>
    <name evidence="8" type="primary">folB</name>
    <name evidence="8" type="ORF">C6569_02370</name>
</gene>
<dbReference type="SMART" id="SM00905">
    <property type="entry name" value="FolB"/>
    <property type="match status" value="1"/>
</dbReference>
<dbReference type="Proteomes" id="UP000237889">
    <property type="component" value="Chromosome"/>
</dbReference>
<evidence type="ECO:0000259" key="7">
    <source>
        <dbReference type="SMART" id="SM00905"/>
    </source>
</evidence>
<keyword evidence="9" id="KW-1185">Reference proteome</keyword>
<comment type="function">
    <text evidence="6">Catalyzes the conversion of 7,8-dihydroneopterin to 6-hydroxymethyl-7,8-dihydropterin.</text>
</comment>
<evidence type="ECO:0000256" key="5">
    <source>
        <dbReference type="ARBA" id="ARBA00023239"/>
    </source>
</evidence>
<sequence>MTDRIFLKGLLVHAHHGLLSHESEVGQRFVIDLDMALDLSAAAASDHLADTVSYADVAAVTVRTFKARNFKLLEAAAGAVADAILSAFPPIAAVTVTVHKPHAPIAAIFDDVGVVMTRRRPS</sequence>
<evidence type="ECO:0000256" key="1">
    <source>
        <dbReference type="ARBA" id="ARBA00001353"/>
    </source>
</evidence>
<dbReference type="InterPro" id="IPR006156">
    <property type="entry name" value="Dihydroneopterin_aldolase"/>
</dbReference>
<dbReference type="NCBIfam" id="TIGR00525">
    <property type="entry name" value="folB"/>
    <property type="match status" value="1"/>
</dbReference>
<dbReference type="InterPro" id="IPR043133">
    <property type="entry name" value="GTP-CH-I_C/QueF"/>
</dbReference>
<dbReference type="GO" id="GO:0046656">
    <property type="term" value="P:folic acid biosynthetic process"/>
    <property type="evidence" value="ECO:0007669"/>
    <property type="project" value="UniProtKB-UniRule"/>
</dbReference>
<dbReference type="UniPathway" id="UPA00077">
    <property type="reaction ID" value="UER00154"/>
</dbReference>
<dbReference type="PANTHER" id="PTHR42844">
    <property type="entry name" value="DIHYDRONEOPTERIN ALDOLASE 1-RELATED"/>
    <property type="match status" value="1"/>
</dbReference>
<dbReference type="Pfam" id="PF02152">
    <property type="entry name" value="FolB"/>
    <property type="match status" value="1"/>
</dbReference>
<dbReference type="NCBIfam" id="TIGR00526">
    <property type="entry name" value="folB_dom"/>
    <property type="match status" value="1"/>
</dbReference>
<dbReference type="KEGG" id="phr:C6569_02370"/>
<comment type="catalytic activity">
    <reaction evidence="1 6">
        <text>7,8-dihydroneopterin = 6-hydroxymethyl-7,8-dihydropterin + glycolaldehyde</text>
        <dbReference type="Rhea" id="RHEA:10540"/>
        <dbReference type="ChEBI" id="CHEBI:17001"/>
        <dbReference type="ChEBI" id="CHEBI:17071"/>
        <dbReference type="ChEBI" id="CHEBI:44841"/>
        <dbReference type="EC" id="4.1.2.25"/>
    </reaction>
</comment>
<evidence type="ECO:0000256" key="3">
    <source>
        <dbReference type="ARBA" id="ARBA00005708"/>
    </source>
</evidence>
<name>A0A2S0N764_9HYPH</name>
<protein>
    <recommendedName>
        <fullName evidence="6">7,8-dihydroneopterin aldolase</fullName>
        <ecNumber evidence="6">4.1.2.25</ecNumber>
    </recommendedName>
</protein>
<dbReference type="Gene3D" id="3.30.1130.10">
    <property type="match status" value="1"/>
</dbReference>
<reference evidence="8 9" key="1">
    <citation type="submission" date="2018-03" db="EMBL/GenBank/DDBJ databases">
        <title>Genome sequencing of Phreatobacter sp.</title>
        <authorList>
            <person name="Kim S.-J."/>
            <person name="Heo J."/>
            <person name="Kwon S.-W."/>
        </authorList>
    </citation>
    <scope>NUCLEOTIDE SEQUENCE [LARGE SCALE GENOMIC DNA]</scope>
    <source>
        <strain evidence="8 9">S-12</strain>
    </source>
</reference>
<dbReference type="GO" id="GO:0005737">
    <property type="term" value="C:cytoplasm"/>
    <property type="evidence" value="ECO:0007669"/>
    <property type="project" value="TreeGrafter"/>
</dbReference>
<comment type="pathway">
    <text evidence="2 6">Cofactor biosynthesis; tetrahydrofolate biosynthesis; 2-amino-4-hydroxy-6-hydroxymethyl-7,8-dihydropteridine diphosphate from 7,8-dihydroneopterin triphosphate: step 3/4.</text>
</comment>
<dbReference type="PANTHER" id="PTHR42844:SF1">
    <property type="entry name" value="DIHYDRONEOPTERIN ALDOLASE 1-RELATED"/>
    <property type="match status" value="1"/>
</dbReference>
<organism evidence="8 9">
    <name type="scientific">Phreatobacter cathodiphilus</name>
    <dbReference type="NCBI Taxonomy" id="1868589"/>
    <lineage>
        <taxon>Bacteria</taxon>
        <taxon>Pseudomonadati</taxon>
        <taxon>Pseudomonadota</taxon>
        <taxon>Alphaproteobacteria</taxon>
        <taxon>Hyphomicrobiales</taxon>
        <taxon>Phreatobacteraceae</taxon>
        <taxon>Phreatobacter</taxon>
    </lineage>
</organism>
<dbReference type="InterPro" id="IPR006157">
    <property type="entry name" value="FolB_dom"/>
</dbReference>
<evidence type="ECO:0000313" key="8">
    <source>
        <dbReference type="EMBL" id="AVO44000.1"/>
    </source>
</evidence>
<dbReference type="OrthoDB" id="9808041at2"/>
<dbReference type="SUPFAM" id="SSF55620">
    <property type="entry name" value="Tetrahydrobiopterin biosynthesis enzymes-like"/>
    <property type="match status" value="1"/>
</dbReference>
<keyword evidence="4 6" id="KW-0289">Folate biosynthesis</keyword>
<dbReference type="AlphaFoldDB" id="A0A2S0N764"/>
<proteinExistence type="inferred from homology"/>
<dbReference type="EMBL" id="CP027668">
    <property type="protein sequence ID" value="AVO44000.1"/>
    <property type="molecule type" value="Genomic_DNA"/>
</dbReference>
<evidence type="ECO:0000313" key="9">
    <source>
        <dbReference type="Proteomes" id="UP000237889"/>
    </source>
</evidence>
<dbReference type="EC" id="4.1.2.25" evidence="6"/>
<comment type="similarity">
    <text evidence="3 6">Belongs to the DHNA family.</text>
</comment>
<evidence type="ECO:0000256" key="6">
    <source>
        <dbReference type="RuleBase" id="RU362079"/>
    </source>
</evidence>
<dbReference type="RefSeq" id="WP_106747330.1">
    <property type="nucleotide sequence ID" value="NZ_CP027668.1"/>
</dbReference>
<dbReference type="FunFam" id="3.30.1130.10:FF:000003">
    <property type="entry name" value="7,8-dihydroneopterin aldolase"/>
    <property type="match status" value="1"/>
</dbReference>